<dbReference type="EMBL" id="KB008036">
    <property type="protein sequence ID" value="ELR15324.1"/>
    <property type="molecule type" value="Genomic_DNA"/>
</dbReference>
<feature type="coiled-coil region" evidence="1">
    <location>
        <begin position="131"/>
        <end position="158"/>
    </location>
</feature>
<feature type="compositionally biased region" description="Basic and acidic residues" evidence="2">
    <location>
        <begin position="171"/>
        <end position="188"/>
    </location>
</feature>
<name>L8GQ62_ACACF</name>
<dbReference type="OrthoDB" id="66510at2759"/>
<proteinExistence type="predicted"/>
<reference evidence="3 4" key="1">
    <citation type="journal article" date="2013" name="Genome Biol.">
        <title>Genome of Acanthamoeba castellanii highlights extensive lateral gene transfer and early evolution of tyrosine kinase signaling.</title>
        <authorList>
            <person name="Clarke M."/>
            <person name="Lohan A.J."/>
            <person name="Liu B."/>
            <person name="Lagkouvardos I."/>
            <person name="Roy S."/>
            <person name="Zafar N."/>
            <person name="Bertelli C."/>
            <person name="Schilde C."/>
            <person name="Kianianmomeni A."/>
            <person name="Burglin T.R."/>
            <person name="Frech C."/>
            <person name="Turcotte B."/>
            <person name="Kopec K.O."/>
            <person name="Synnott J.M."/>
            <person name="Choo C."/>
            <person name="Paponov I."/>
            <person name="Finkler A."/>
            <person name="Soon Heng Tan C."/>
            <person name="Hutchins A.P."/>
            <person name="Weinmeier T."/>
            <person name="Rattei T."/>
            <person name="Chu J.S."/>
            <person name="Gimenez G."/>
            <person name="Irimia M."/>
            <person name="Rigden D.J."/>
            <person name="Fitzpatrick D.A."/>
            <person name="Lorenzo-Morales J."/>
            <person name="Bateman A."/>
            <person name="Chiu C.H."/>
            <person name="Tang P."/>
            <person name="Hegemann P."/>
            <person name="Fromm H."/>
            <person name="Raoult D."/>
            <person name="Greub G."/>
            <person name="Miranda-Saavedra D."/>
            <person name="Chen N."/>
            <person name="Nash P."/>
            <person name="Ginger M.L."/>
            <person name="Horn M."/>
            <person name="Schaap P."/>
            <person name="Caler L."/>
            <person name="Loftus B."/>
        </authorList>
    </citation>
    <scope>NUCLEOTIDE SEQUENCE [LARGE SCALE GENOMIC DNA]</scope>
    <source>
        <strain evidence="3 4">Neff</strain>
    </source>
</reference>
<dbReference type="RefSeq" id="XP_004337337.1">
    <property type="nucleotide sequence ID" value="XM_004337289.1"/>
</dbReference>
<gene>
    <name evidence="3" type="ORF">ACA1_221050</name>
</gene>
<dbReference type="Pfam" id="PF10259">
    <property type="entry name" value="Rogdi_lz"/>
    <property type="match status" value="1"/>
</dbReference>
<dbReference type="GO" id="GO:0043291">
    <property type="term" value="C:RAVE complex"/>
    <property type="evidence" value="ECO:0007669"/>
    <property type="project" value="TreeGrafter"/>
</dbReference>
<organism evidence="3 4">
    <name type="scientific">Acanthamoeba castellanii (strain ATCC 30010 / Neff)</name>
    <dbReference type="NCBI Taxonomy" id="1257118"/>
    <lineage>
        <taxon>Eukaryota</taxon>
        <taxon>Amoebozoa</taxon>
        <taxon>Discosea</taxon>
        <taxon>Longamoebia</taxon>
        <taxon>Centramoebida</taxon>
        <taxon>Acanthamoebidae</taxon>
        <taxon>Acanthamoeba</taxon>
    </lineage>
</organism>
<evidence type="ECO:0000256" key="1">
    <source>
        <dbReference type="SAM" id="Coils"/>
    </source>
</evidence>
<dbReference type="PANTHER" id="PTHR13618">
    <property type="entry name" value="LEUCINE ZIPPER CONTAINING TRANSCRIPTION FACTOR LZF1"/>
    <property type="match status" value="1"/>
</dbReference>
<dbReference type="AlphaFoldDB" id="L8GQ62"/>
<evidence type="ECO:0000256" key="2">
    <source>
        <dbReference type="SAM" id="MobiDB-lite"/>
    </source>
</evidence>
<evidence type="ECO:0000313" key="4">
    <source>
        <dbReference type="Proteomes" id="UP000011083"/>
    </source>
</evidence>
<feature type="region of interest" description="Disordered" evidence="2">
    <location>
        <begin position="417"/>
        <end position="453"/>
    </location>
</feature>
<accession>L8GQ62</accession>
<protein>
    <submittedName>
        <fullName evidence="3">Uncharacterized protein</fullName>
    </submittedName>
</protein>
<sequence>MEAELHEFRKSLSTQSSGVVESSALLSTRGASVPVSFNHQDPLEDKTQSEILRQLGMEMSQSPQATILRRMKEEARNKDTSLGKLEDERIVALEKEAMTRELDHLLTEEVPLAVADMLRVLTECMDDLKGDTEEENRNREAQETLEQERARLRKKVASNLDSMLKYGLKVKEKEEEEPKPPAVEDEKKGPKRNYLLDFNKKTEGDVAVVRGFAAVSGWRVFKSELRIKVNPTWGKKLPVAVKAQVSPLDPLRLPQIQNAHNYMRMAIGELKRLQRLMNKNEGKAEQRILTEAFKRIKDELRMAREELVTYEMHDFPDSLFAPSGFLPALPPDIAVEFHGLLQSGGAIVDPSTVSRNRLPKPHTRQMPAVEIMDAIRIPCDVPALKNAVHALEQADDLADELRDKLLAVCYNFRSAGMHMTRPGDEAERTEEEDSLLDDSQSEPEDESNSEKEQ</sequence>
<dbReference type="KEGG" id="acan:ACA1_221050"/>
<dbReference type="VEuPathDB" id="AmoebaDB:ACA1_221050"/>
<dbReference type="Proteomes" id="UP000011083">
    <property type="component" value="Unassembled WGS sequence"/>
</dbReference>
<keyword evidence="4" id="KW-1185">Reference proteome</keyword>
<dbReference type="InterPro" id="IPR028241">
    <property type="entry name" value="RAVE2/Rogdi"/>
</dbReference>
<feature type="compositionally biased region" description="Acidic residues" evidence="2">
    <location>
        <begin position="427"/>
        <end position="447"/>
    </location>
</feature>
<evidence type="ECO:0000313" key="3">
    <source>
        <dbReference type="EMBL" id="ELR15324.1"/>
    </source>
</evidence>
<feature type="region of interest" description="Disordered" evidence="2">
    <location>
        <begin position="171"/>
        <end position="190"/>
    </location>
</feature>
<keyword evidence="1" id="KW-0175">Coiled coil</keyword>
<dbReference type="GeneID" id="14915608"/>
<dbReference type="PANTHER" id="PTHR13618:SF1">
    <property type="entry name" value="PROTEIN ROGDI HOMOLOG"/>
    <property type="match status" value="1"/>
</dbReference>